<dbReference type="KEGG" id="cthr:CTHT_0013010"/>
<dbReference type="GO" id="GO:0016020">
    <property type="term" value="C:membrane"/>
    <property type="evidence" value="ECO:0007669"/>
    <property type="project" value="InterPro"/>
</dbReference>
<keyword evidence="1" id="KW-0547">Nucleotide-binding</keyword>
<dbReference type="PANTHER" id="PTHR24070">
    <property type="entry name" value="RAS, DI-RAS, AND RHEB FAMILY MEMBERS OF SMALL GTPASE SUPERFAMILY"/>
    <property type="match status" value="1"/>
</dbReference>
<dbReference type="HOGENOM" id="CLU_041217_9_8_1"/>
<dbReference type="Pfam" id="PF00071">
    <property type="entry name" value="Ras"/>
    <property type="match status" value="1"/>
</dbReference>
<keyword evidence="2" id="KW-0342">GTP-binding</keyword>
<dbReference type="OMA" id="EYKLVVM"/>
<keyword evidence="4" id="KW-1185">Reference proteome</keyword>
<evidence type="ECO:0000313" key="3">
    <source>
        <dbReference type="EMBL" id="EGS22825.1"/>
    </source>
</evidence>
<dbReference type="PRINTS" id="PR00449">
    <property type="entry name" value="RASTRNSFRMNG"/>
</dbReference>
<dbReference type="GO" id="GO:0007165">
    <property type="term" value="P:signal transduction"/>
    <property type="evidence" value="ECO:0007669"/>
    <property type="project" value="InterPro"/>
</dbReference>
<evidence type="ECO:0000313" key="4">
    <source>
        <dbReference type="Proteomes" id="UP000008066"/>
    </source>
</evidence>
<gene>
    <name evidence="3" type="ORF">CTHT_0013010</name>
</gene>
<name>G0S1B5_CHATD</name>
<protein>
    <submittedName>
        <fullName evidence="3">Putative GTP-binding protein</fullName>
    </submittedName>
</protein>
<dbReference type="RefSeq" id="XP_006691817.1">
    <property type="nucleotide sequence ID" value="XM_006691754.1"/>
</dbReference>
<dbReference type="Proteomes" id="UP000008066">
    <property type="component" value="Unassembled WGS sequence"/>
</dbReference>
<dbReference type="SMART" id="SM00174">
    <property type="entry name" value="RHO"/>
    <property type="match status" value="1"/>
</dbReference>
<dbReference type="InterPro" id="IPR005225">
    <property type="entry name" value="Small_GTP-bd"/>
</dbReference>
<dbReference type="FunFam" id="3.40.50.300:FF:001423">
    <property type="entry name" value="Ras family GTPase"/>
    <property type="match status" value="1"/>
</dbReference>
<sequence>MPSKYNYQPCREFHVVVLGAAQFVHNEWIESYDPTIEDSYRTQKSVDGRQVVLEILDTAGTEQFVAMRDLYMKTGHGFLLVFSISSKASFEELEQLRDDIIRVKDSEDIPMVIVGNKADLEDQRVVDRAKAFALSQRWGAPYYETSARTRTNVDEAFIDLCRQMLRKDDTQEDMHDIGGIPGVEDWGGKRRRRKRRREKCPIL</sequence>
<dbReference type="InterPro" id="IPR001806">
    <property type="entry name" value="Small_GTPase"/>
</dbReference>
<dbReference type="OrthoDB" id="5976022at2759"/>
<dbReference type="SUPFAM" id="SSF52540">
    <property type="entry name" value="P-loop containing nucleoside triphosphate hydrolases"/>
    <property type="match status" value="1"/>
</dbReference>
<dbReference type="STRING" id="759272.G0S1B5"/>
<proteinExistence type="predicted"/>
<accession>G0S1B5</accession>
<dbReference type="InterPro" id="IPR020849">
    <property type="entry name" value="Small_GTPase_Ras-type"/>
</dbReference>
<dbReference type="SMART" id="SM00175">
    <property type="entry name" value="RAB"/>
    <property type="match status" value="1"/>
</dbReference>
<dbReference type="NCBIfam" id="TIGR00231">
    <property type="entry name" value="small_GTP"/>
    <property type="match status" value="1"/>
</dbReference>
<dbReference type="Gene3D" id="3.40.50.300">
    <property type="entry name" value="P-loop containing nucleotide triphosphate hydrolases"/>
    <property type="match status" value="1"/>
</dbReference>
<dbReference type="SMART" id="SM00176">
    <property type="entry name" value="RAN"/>
    <property type="match status" value="1"/>
</dbReference>
<dbReference type="InterPro" id="IPR027417">
    <property type="entry name" value="P-loop_NTPase"/>
</dbReference>
<organism evidence="4">
    <name type="scientific">Chaetomium thermophilum (strain DSM 1495 / CBS 144.50 / IMI 039719)</name>
    <name type="common">Thermochaetoides thermophila</name>
    <dbReference type="NCBI Taxonomy" id="759272"/>
    <lineage>
        <taxon>Eukaryota</taxon>
        <taxon>Fungi</taxon>
        <taxon>Dikarya</taxon>
        <taxon>Ascomycota</taxon>
        <taxon>Pezizomycotina</taxon>
        <taxon>Sordariomycetes</taxon>
        <taxon>Sordariomycetidae</taxon>
        <taxon>Sordariales</taxon>
        <taxon>Chaetomiaceae</taxon>
        <taxon>Thermochaetoides</taxon>
    </lineage>
</organism>
<dbReference type="EMBL" id="GL988039">
    <property type="protein sequence ID" value="EGS22825.1"/>
    <property type="molecule type" value="Genomic_DNA"/>
</dbReference>
<dbReference type="eggNOG" id="KOG0395">
    <property type="taxonomic scope" value="Eukaryota"/>
</dbReference>
<reference evidence="3 4" key="1">
    <citation type="journal article" date="2011" name="Cell">
        <title>Insight into structure and assembly of the nuclear pore complex by utilizing the genome of a eukaryotic thermophile.</title>
        <authorList>
            <person name="Amlacher S."/>
            <person name="Sarges P."/>
            <person name="Flemming D."/>
            <person name="van Noort V."/>
            <person name="Kunze R."/>
            <person name="Devos D.P."/>
            <person name="Arumugam M."/>
            <person name="Bork P."/>
            <person name="Hurt E."/>
        </authorList>
    </citation>
    <scope>NUCLEOTIDE SEQUENCE [LARGE SCALE GENOMIC DNA]</scope>
    <source>
        <strain evidence="4">DSM 1495 / CBS 144.50 / IMI 039719</strain>
    </source>
</reference>
<dbReference type="GO" id="GO:0005525">
    <property type="term" value="F:GTP binding"/>
    <property type="evidence" value="ECO:0007669"/>
    <property type="project" value="UniProtKB-KW"/>
</dbReference>
<dbReference type="PROSITE" id="PS51421">
    <property type="entry name" value="RAS"/>
    <property type="match status" value="1"/>
</dbReference>
<dbReference type="GeneID" id="18255339"/>
<dbReference type="SMART" id="SM00173">
    <property type="entry name" value="RAS"/>
    <property type="match status" value="1"/>
</dbReference>
<dbReference type="GO" id="GO:0003924">
    <property type="term" value="F:GTPase activity"/>
    <property type="evidence" value="ECO:0007669"/>
    <property type="project" value="InterPro"/>
</dbReference>
<dbReference type="AlphaFoldDB" id="G0S1B5"/>
<evidence type="ECO:0000256" key="1">
    <source>
        <dbReference type="ARBA" id="ARBA00022741"/>
    </source>
</evidence>
<dbReference type="PROSITE" id="PS51419">
    <property type="entry name" value="RAB"/>
    <property type="match status" value="1"/>
</dbReference>
<evidence type="ECO:0000256" key="2">
    <source>
        <dbReference type="ARBA" id="ARBA00023134"/>
    </source>
</evidence>